<dbReference type="GO" id="GO:0007059">
    <property type="term" value="P:chromosome segregation"/>
    <property type="evidence" value="ECO:0007669"/>
    <property type="project" value="InterPro"/>
</dbReference>
<dbReference type="PANTHER" id="PTHR14281">
    <property type="entry name" value="KINETOCHORE PROTEIN SPC25-RELATED"/>
    <property type="match status" value="1"/>
</dbReference>
<dbReference type="AlphaFoldDB" id="A0A5A7RHW9"/>
<evidence type="ECO:0000256" key="9">
    <source>
        <dbReference type="RuleBase" id="RU367150"/>
    </source>
</evidence>
<comment type="subunit">
    <text evidence="9">Component of the NDC80 complex.</text>
</comment>
<keyword evidence="9" id="KW-0995">Kinetochore</keyword>
<evidence type="ECO:0000256" key="3">
    <source>
        <dbReference type="ARBA" id="ARBA00022454"/>
    </source>
</evidence>
<evidence type="ECO:0000259" key="11">
    <source>
        <dbReference type="Pfam" id="PF08234"/>
    </source>
</evidence>
<feature type="domain" description="Chromosome segregation protein Spc25 C-terminal" evidence="11">
    <location>
        <begin position="142"/>
        <end position="209"/>
    </location>
</feature>
<protein>
    <recommendedName>
        <fullName evidence="9">Kinetochore protein SPC25</fullName>
    </recommendedName>
</protein>
<keyword evidence="4 9" id="KW-0132">Cell division</keyword>
<proteinExistence type="inferred from homology"/>
<evidence type="ECO:0000256" key="5">
    <source>
        <dbReference type="ARBA" id="ARBA00022776"/>
    </source>
</evidence>
<evidence type="ECO:0000256" key="8">
    <source>
        <dbReference type="ARBA" id="ARBA00023328"/>
    </source>
</evidence>
<feature type="compositionally biased region" description="Basic and acidic residues" evidence="10">
    <location>
        <begin position="279"/>
        <end position="288"/>
    </location>
</feature>
<dbReference type="FunFam" id="3.30.457.50:FF:000001">
    <property type="entry name" value="Probable kinetochore protein spc25"/>
    <property type="match status" value="1"/>
</dbReference>
<dbReference type="Proteomes" id="UP000325081">
    <property type="component" value="Unassembled WGS sequence"/>
</dbReference>
<comment type="similarity">
    <text evidence="2 9">Belongs to the SPC25 family.</text>
</comment>
<keyword evidence="3 9" id="KW-0158">Chromosome</keyword>
<feature type="region of interest" description="Disordered" evidence="10">
    <location>
        <begin position="212"/>
        <end position="288"/>
    </location>
</feature>
<evidence type="ECO:0000256" key="6">
    <source>
        <dbReference type="ARBA" id="ARBA00023054"/>
    </source>
</evidence>
<dbReference type="PANTHER" id="PTHR14281:SF0">
    <property type="entry name" value="KINETOCHORE PROTEIN SPC25"/>
    <property type="match status" value="1"/>
</dbReference>
<comment type="caution">
    <text evidence="12">The sequence shown here is derived from an EMBL/GenBank/DDBJ whole genome shotgun (WGS) entry which is preliminary data.</text>
</comment>
<keyword evidence="6" id="KW-0175">Coiled coil</keyword>
<organism evidence="12 13">
    <name type="scientific">Striga asiatica</name>
    <name type="common">Asiatic witchweed</name>
    <name type="synonym">Buchnera asiatica</name>
    <dbReference type="NCBI Taxonomy" id="4170"/>
    <lineage>
        <taxon>Eukaryota</taxon>
        <taxon>Viridiplantae</taxon>
        <taxon>Streptophyta</taxon>
        <taxon>Embryophyta</taxon>
        <taxon>Tracheophyta</taxon>
        <taxon>Spermatophyta</taxon>
        <taxon>Magnoliopsida</taxon>
        <taxon>eudicotyledons</taxon>
        <taxon>Gunneridae</taxon>
        <taxon>Pentapetalae</taxon>
        <taxon>asterids</taxon>
        <taxon>lamiids</taxon>
        <taxon>Lamiales</taxon>
        <taxon>Orobanchaceae</taxon>
        <taxon>Buchnereae</taxon>
        <taxon>Striga</taxon>
    </lineage>
</organism>
<dbReference type="CDD" id="cd23784">
    <property type="entry name" value="RWD_Spc25"/>
    <property type="match status" value="1"/>
</dbReference>
<feature type="compositionally biased region" description="Polar residues" evidence="10">
    <location>
        <begin position="212"/>
        <end position="231"/>
    </location>
</feature>
<dbReference type="GO" id="GO:0005634">
    <property type="term" value="C:nucleus"/>
    <property type="evidence" value="ECO:0007669"/>
    <property type="project" value="UniProtKB-SubCell"/>
</dbReference>
<evidence type="ECO:0000256" key="1">
    <source>
        <dbReference type="ARBA" id="ARBA00004584"/>
    </source>
</evidence>
<comment type="subcellular location">
    <subcellularLocation>
        <location evidence="1">Chromosome</location>
        <location evidence="1">Centromere</location>
    </subcellularLocation>
    <subcellularLocation>
        <location evidence="9">Nucleus</location>
    </subcellularLocation>
    <subcellularLocation>
        <location evidence="9">Chromosome</location>
        <location evidence="9">Centromere</location>
        <location evidence="9">Kinetochore</location>
    </subcellularLocation>
</comment>
<reference evidence="13" key="1">
    <citation type="journal article" date="2019" name="Curr. Biol.">
        <title>Genome Sequence of Striga asiatica Provides Insight into the Evolution of Plant Parasitism.</title>
        <authorList>
            <person name="Yoshida S."/>
            <person name="Kim S."/>
            <person name="Wafula E.K."/>
            <person name="Tanskanen J."/>
            <person name="Kim Y.M."/>
            <person name="Honaas L."/>
            <person name="Yang Z."/>
            <person name="Spallek T."/>
            <person name="Conn C.E."/>
            <person name="Ichihashi Y."/>
            <person name="Cheong K."/>
            <person name="Cui S."/>
            <person name="Der J.P."/>
            <person name="Gundlach H."/>
            <person name="Jiao Y."/>
            <person name="Hori C."/>
            <person name="Ishida J.K."/>
            <person name="Kasahara H."/>
            <person name="Kiba T."/>
            <person name="Kim M.S."/>
            <person name="Koo N."/>
            <person name="Laohavisit A."/>
            <person name="Lee Y.H."/>
            <person name="Lumba S."/>
            <person name="McCourt P."/>
            <person name="Mortimer J.C."/>
            <person name="Mutuku J.M."/>
            <person name="Nomura T."/>
            <person name="Sasaki-Sekimoto Y."/>
            <person name="Seto Y."/>
            <person name="Wang Y."/>
            <person name="Wakatake T."/>
            <person name="Sakakibara H."/>
            <person name="Demura T."/>
            <person name="Yamaguchi S."/>
            <person name="Yoneyama K."/>
            <person name="Manabe R.I."/>
            <person name="Nelson D.C."/>
            <person name="Schulman A.H."/>
            <person name="Timko M.P."/>
            <person name="dePamphilis C.W."/>
            <person name="Choi D."/>
            <person name="Shirasu K."/>
        </authorList>
    </citation>
    <scope>NUCLEOTIDE SEQUENCE [LARGE SCALE GENOMIC DNA]</scope>
    <source>
        <strain evidence="13">cv. UVA1</strain>
    </source>
</reference>
<evidence type="ECO:0000256" key="10">
    <source>
        <dbReference type="SAM" id="MobiDB-lite"/>
    </source>
</evidence>
<dbReference type="GO" id="GO:0031262">
    <property type="term" value="C:Ndc80 complex"/>
    <property type="evidence" value="ECO:0007669"/>
    <property type="project" value="InterPro"/>
</dbReference>
<evidence type="ECO:0000313" key="12">
    <source>
        <dbReference type="EMBL" id="GER56802.1"/>
    </source>
</evidence>
<name>A0A5A7RHW9_STRAF</name>
<dbReference type="OrthoDB" id="6353017at2759"/>
<dbReference type="InterPro" id="IPR045143">
    <property type="entry name" value="Spc25"/>
</dbReference>
<comment type="function">
    <text evidence="9">Acts as a component of the essential kinetochore-associated NDC80 complex, which is required for chromosome segregation and spindle checkpoint activity.</text>
</comment>
<evidence type="ECO:0000256" key="4">
    <source>
        <dbReference type="ARBA" id="ARBA00022618"/>
    </source>
</evidence>
<feature type="compositionally biased region" description="Polar residues" evidence="10">
    <location>
        <begin position="238"/>
        <end position="247"/>
    </location>
</feature>
<gene>
    <name evidence="12" type="ORF">STAS_34538</name>
</gene>
<keyword evidence="7 9" id="KW-0131">Cell cycle</keyword>
<dbReference type="Gene3D" id="3.30.457.50">
    <property type="entry name" value="Chromosome segregation protein Spc25"/>
    <property type="match status" value="1"/>
</dbReference>
<evidence type="ECO:0000256" key="7">
    <source>
        <dbReference type="ARBA" id="ARBA00023306"/>
    </source>
</evidence>
<sequence length="288" mass="32988">MQGPSNGSVLARMAERRLVCEREIPIQQQRIDSLLTASKIRFDSAKFEAQRTIQTQVKTRKEAKRMALMESISSTQGRVEELKGLVEDQGDKKNQYAAIISQQLEALTTSKEKCSKNKEHREQIQEAISWYNRVLGFRIESGHGVKFIFSNINRENPQEEYSFTIRHENDIYTLLKCDPPLSDTKKMVNELNKTNGLFKFVRMMREKFQESATRGISQRFSSNDQDPSVISLSAPVSPVSTDHSLQSPRKEMEQLEIPESQSKSRKVSKGISPQSSSCRRSERLRGKK</sequence>
<keyword evidence="9" id="KW-0539">Nucleus</keyword>
<keyword evidence="8 9" id="KW-0137">Centromere</keyword>
<keyword evidence="13" id="KW-1185">Reference proteome</keyword>
<evidence type="ECO:0000256" key="2">
    <source>
        <dbReference type="ARBA" id="ARBA00006379"/>
    </source>
</evidence>
<keyword evidence="5 9" id="KW-0498">Mitosis</keyword>
<accession>A0A5A7RHW9</accession>
<evidence type="ECO:0000313" key="13">
    <source>
        <dbReference type="Proteomes" id="UP000325081"/>
    </source>
</evidence>
<dbReference type="EMBL" id="BKCP01012737">
    <property type="protein sequence ID" value="GER56802.1"/>
    <property type="molecule type" value="Genomic_DNA"/>
</dbReference>
<dbReference type="InterPro" id="IPR013255">
    <property type="entry name" value="Spc25_C"/>
</dbReference>
<dbReference type="Pfam" id="PF08234">
    <property type="entry name" value="Spindle_Spc25"/>
    <property type="match status" value="1"/>
</dbReference>
<dbReference type="GO" id="GO:0051301">
    <property type="term" value="P:cell division"/>
    <property type="evidence" value="ECO:0007669"/>
    <property type="project" value="UniProtKB-UniRule"/>
</dbReference>